<dbReference type="EMBL" id="CAJNOQ010072007">
    <property type="protein sequence ID" value="CAF1687184.1"/>
    <property type="molecule type" value="Genomic_DNA"/>
</dbReference>
<evidence type="ECO:0000313" key="2">
    <source>
        <dbReference type="EMBL" id="CAF4018658.1"/>
    </source>
</evidence>
<proteinExistence type="predicted"/>
<dbReference type="Proteomes" id="UP000663829">
    <property type="component" value="Unassembled WGS sequence"/>
</dbReference>
<reference evidence="1" key="1">
    <citation type="submission" date="2021-02" db="EMBL/GenBank/DDBJ databases">
        <authorList>
            <person name="Nowell W R."/>
        </authorList>
    </citation>
    <scope>NUCLEOTIDE SEQUENCE</scope>
</reference>
<name>A0A816HFU9_9BILA</name>
<dbReference type="Proteomes" id="UP000681722">
    <property type="component" value="Unassembled WGS sequence"/>
</dbReference>
<evidence type="ECO:0000313" key="3">
    <source>
        <dbReference type="Proteomes" id="UP000663829"/>
    </source>
</evidence>
<accession>A0A816HFU9</accession>
<dbReference type="EMBL" id="CAJOBC010014137">
    <property type="protein sequence ID" value="CAF4018658.1"/>
    <property type="molecule type" value="Genomic_DNA"/>
</dbReference>
<protein>
    <submittedName>
        <fullName evidence="1">Uncharacterized protein</fullName>
    </submittedName>
</protein>
<dbReference type="AlphaFoldDB" id="A0A816HFU9"/>
<comment type="caution">
    <text evidence="1">The sequence shown here is derived from an EMBL/GenBank/DDBJ whole genome shotgun (WGS) entry which is preliminary data.</text>
</comment>
<evidence type="ECO:0000313" key="1">
    <source>
        <dbReference type="EMBL" id="CAF1687184.1"/>
    </source>
</evidence>
<feature type="non-terminal residue" evidence="1">
    <location>
        <position position="58"/>
    </location>
</feature>
<sequence>MCPRTSTHHNECHHVEDRPWCDWHHMASMAECQLNRRTHEIQPCSPWAAPSALLDLNG</sequence>
<gene>
    <name evidence="1" type="ORF">GPM918_LOCUS46758</name>
    <name evidence="2" type="ORF">SRO942_LOCUS26172</name>
</gene>
<organism evidence="1 3">
    <name type="scientific">Didymodactylos carnosus</name>
    <dbReference type="NCBI Taxonomy" id="1234261"/>
    <lineage>
        <taxon>Eukaryota</taxon>
        <taxon>Metazoa</taxon>
        <taxon>Spiralia</taxon>
        <taxon>Gnathifera</taxon>
        <taxon>Rotifera</taxon>
        <taxon>Eurotatoria</taxon>
        <taxon>Bdelloidea</taxon>
        <taxon>Philodinida</taxon>
        <taxon>Philodinidae</taxon>
        <taxon>Didymodactylos</taxon>
    </lineage>
</organism>
<keyword evidence="3" id="KW-1185">Reference proteome</keyword>